<dbReference type="EMBL" id="WBVO01000017">
    <property type="protein sequence ID" value="KAB2805321.1"/>
    <property type="molecule type" value="Genomic_DNA"/>
</dbReference>
<name>A0A6N6RKC5_9FLAO</name>
<accession>A0A6N6RKC5</accession>
<evidence type="ECO:0000313" key="3">
    <source>
        <dbReference type="Proteomes" id="UP000468650"/>
    </source>
</evidence>
<keyword evidence="1" id="KW-0732">Signal</keyword>
<evidence type="ECO:0000256" key="1">
    <source>
        <dbReference type="SAM" id="SignalP"/>
    </source>
</evidence>
<proteinExistence type="predicted"/>
<feature type="signal peptide" evidence="1">
    <location>
        <begin position="1"/>
        <end position="23"/>
    </location>
</feature>
<protein>
    <recommendedName>
        <fullName evidence="4">DUF3575 domain-containing protein</fullName>
    </recommendedName>
</protein>
<organism evidence="2 3">
    <name type="scientific">Phaeocystidibacter luteus</name>
    <dbReference type="NCBI Taxonomy" id="911197"/>
    <lineage>
        <taxon>Bacteria</taxon>
        <taxon>Pseudomonadati</taxon>
        <taxon>Bacteroidota</taxon>
        <taxon>Flavobacteriia</taxon>
        <taxon>Flavobacteriales</taxon>
        <taxon>Phaeocystidibacteraceae</taxon>
        <taxon>Phaeocystidibacter</taxon>
    </lineage>
</organism>
<comment type="caution">
    <text evidence="2">The sequence shown here is derived from an EMBL/GenBank/DDBJ whole genome shotgun (WGS) entry which is preliminary data.</text>
</comment>
<sequence>MNARFHFSGLLLFGLLLSFSSLAQDEEKRVHEIRIGAGHSSYQEIPVAFESPGGEQFIIANRNSSLVYYANWSTGPQYSGFRVGFDFGYERSDGDVSQSDDVVGAYYIHHATLMGLFGWDYYSSGKWRLGGNLLIGGGVDIGRFNPSLNELDYTQYDYHYQLDPVVIGYGGDFGIEVMAGYGARGYVRANLYYRF</sequence>
<dbReference type="Proteomes" id="UP000468650">
    <property type="component" value="Unassembled WGS sequence"/>
</dbReference>
<dbReference type="OrthoDB" id="9955801at2"/>
<reference evidence="2 3" key="1">
    <citation type="submission" date="2019-09" db="EMBL/GenBank/DDBJ databases">
        <title>Genomes of family Cryomorphaceae.</title>
        <authorList>
            <person name="Bowman J.P."/>
        </authorList>
    </citation>
    <scope>NUCLEOTIDE SEQUENCE [LARGE SCALE GENOMIC DNA]</scope>
    <source>
        <strain evidence="2 3">LMG 25704</strain>
    </source>
</reference>
<dbReference type="AlphaFoldDB" id="A0A6N6RKC5"/>
<keyword evidence="3" id="KW-1185">Reference proteome</keyword>
<evidence type="ECO:0008006" key="4">
    <source>
        <dbReference type="Google" id="ProtNLM"/>
    </source>
</evidence>
<dbReference type="RefSeq" id="WP_151668496.1">
    <property type="nucleotide sequence ID" value="NZ_WBVO01000017.1"/>
</dbReference>
<feature type="chain" id="PRO_5027089956" description="DUF3575 domain-containing protein" evidence="1">
    <location>
        <begin position="24"/>
        <end position="195"/>
    </location>
</feature>
<evidence type="ECO:0000313" key="2">
    <source>
        <dbReference type="EMBL" id="KAB2805321.1"/>
    </source>
</evidence>
<gene>
    <name evidence="2" type="ORF">F8C67_14015</name>
</gene>